<evidence type="ECO:0000313" key="3">
    <source>
        <dbReference type="Proteomes" id="UP000033671"/>
    </source>
</evidence>
<sequence>MAYQILTSCSFGPAVRTRFFVKLLKNITLTECDKSKILQAVQDVYGYEIQELQVIPFEQLKTVSQKQINEKEYLLNLSKQLDSNSTWYKVRESLIKSYGQTIDKSWFSPLKIVNEDSVNKKIFIKAKTEFEDDYIRNNCMRGLEYAFKAQGFSFELVKFSNFNKI</sequence>
<evidence type="ECO:0000259" key="1">
    <source>
        <dbReference type="Pfam" id="PF11638"/>
    </source>
</evidence>
<dbReference type="PATRIC" id="fig|1359175.3.peg.2682"/>
<dbReference type="AlphaFoldDB" id="A0A0F3PA57"/>
<name>A0A0F3PA57_ORITS</name>
<dbReference type="Gene3D" id="3.30.300.180">
    <property type="match status" value="1"/>
</dbReference>
<reference evidence="2 3" key="1">
    <citation type="submission" date="2015-01" db="EMBL/GenBank/DDBJ databases">
        <title>Genome Sequencing of Rickettsiales.</title>
        <authorList>
            <person name="Daugherty S.C."/>
            <person name="Su Q."/>
            <person name="Abolude K."/>
            <person name="Beier-Sexton M."/>
            <person name="Carlyon J.A."/>
            <person name="Carter R."/>
            <person name="Day N.P."/>
            <person name="Dumler S.J."/>
            <person name="Dyachenko V."/>
            <person name="Godinez A."/>
            <person name="Kurtti T.J."/>
            <person name="Lichay M."/>
            <person name="Mullins K.E."/>
            <person name="Ott S."/>
            <person name="Pappas-Brown V."/>
            <person name="Paris D.H."/>
            <person name="Patel P."/>
            <person name="Richards A.L."/>
            <person name="Sadzewicz L."/>
            <person name="Sears K."/>
            <person name="Seidman D."/>
            <person name="Sengamalay N."/>
            <person name="Stenos J."/>
            <person name="Tallon L.J."/>
            <person name="Vincent G."/>
            <person name="Fraser C.M."/>
            <person name="Munderloh U."/>
            <person name="Dunning-Hotopp J.C."/>
        </authorList>
    </citation>
    <scope>NUCLEOTIDE SEQUENCE [LARGE SCALE GENOMIC DNA]</scope>
    <source>
        <strain evidence="2 3">TA716</strain>
    </source>
</reference>
<gene>
    <name evidence="2" type="ORF">OTSTA716_0373</name>
</gene>
<accession>A0A0F3PA57</accession>
<evidence type="ECO:0000313" key="2">
    <source>
        <dbReference type="EMBL" id="KJV77215.1"/>
    </source>
</evidence>
<dbReference type="Pfam" id="PF11638">
    <property type="entry name" value="DnaA_N"/>
    <property type="match status" value="1"/>
</dbReference>
<dbReference type="InterPro" id="IPR024633">
    <property type="entry name" value="DnaA_N_dom"/>
</dbReference>
<dbReference type="Proteomes" id="UP000033671">
    <property type="component" value="Unassembled WGS sequence"/>
</dbReference>
<proteinExistence type="predicted"/>
<protein>
    <submittedName>
        <fullName evidence="2">DnaA N-terminal domain protein</fullName>
    </submittedName>
</protein>
<feature type="domain" description="DnaA N-terminal" evidence="1">
    <location>
        <begin position="84"/>
        <end position="144"/>
    </location>
</feature>
<dbReference type="EMBL" id="LAOA01000007">
    <property type="protein sequence ID" value="KJV77215.1"/>
    <property type="molecule type" value="Genomic_DNA"/>
</dbReference>
<comment type="caution">
    <text evidence="2">The sequence shown here is derived from an EMBL/GenBank/DDBJ whole genome shotgun (WGS) entry which is preliminary data.</text>
</comment>
<dbReference type="InterPro" id="IPR038454">
    <property type="entry name" value="DnaA_N_sf"/>
</dbReference>
<organism evidence="2 3">
    <name type="scientific">Orientia tsutsugamushi str. TA716</name>
    <dbReference type="NCBI Taxonomy" id="1359175"/>
    <lineage>
        <taxon>Bacteria</taxon>
        <taxon>Pseudomonadati</taxon>
        <taxon>Pseudomonadota</taxon>
        <taxon>Alphaproteobacteria</taxon>
        <taxon>Rickettsiales</taxon>
        <taxon>Rickettsiaceae</taxon>
        <taxon>Rickettsieae</taxon>
        <taxon>Orientia</taxon>
    </lineage>
</organism>